<proteinExistence type="inferred from homology"/>
<dbReference type="InterPro" id="IPR053848">
    <property type="entry name" value="IMS_HHH_1"/>
</dbReference>
<evidence type="ECO:0000256" key="2">
    <source>
        <dbReference type="ARBA" id="ARBA00010945"/>
    </source>
</evidence>
<dbReference type="InterPro" id="IPR036775">
    <property type="entry name" value="DNA_pol_Y-fam_lit_finger_sf"/>
</dbReference>
<comment type="similarity">
    <text evidence="2">Belongs to the DNA polymerase type-Y family.</text>
</comment>
<dbReference type="PANTHER" id="PTHR45990:SF1">
    <property type="entry name" value="DNA REPAIR PROTEIN REV1"/>
    <property type="match status" value="1"/>
</dbReference>
<evidence type="ECO:0000256" key="8">
    <source>
        <dbReference type="ARBA" id="ARBA00022763"/>
    </source>
</evidence>
<feature type="binding site" evidence="15">
    <location>
        <position position="503"/>
    </location>
    <ligand>
        <name>Mg(2+)</name>
        <dbReference type="ChEBI" id="CHEBI:18420"/>
        <label>1</label>
    </ligand>
</feature>
<evidence type="ECO:0000256" key="3">
    <source>
        <dbReference type="ARBA" id="ARBA00020399"/>
    </source>
</evidence>
<sequence>MGSLAEKNSSAVKKRIQKHKFDDEGGEEYEGSEFGGFPDYFRRKKIKLQNLDAELRETSHKPKIFRGTVIHINGYTQPSLNDLHKLVVSHGGGFLQYLDGKTMVTHVIASNLTPKKAAEFEKYRIVKPAWIVDSVKAGRLLPWNSYRVIDAGPAQKVLGFEAGKIVNQESARKKGYGEQTEAGWYINNLNPNQTSRTSSERKFVGVETSSPFSTDDDIFDYPEVDNTKKSHRSPSTPLTPSNIPALEEQRQSVKRSRYTTDQIYDDFDDLYDCSFENMEKSENNDELDEVASQIQPKEQTPVPAKEIPNPKRKAEQEEGEAISPKRAKLTAEQHNALLLADPQIRKSTVVNPGFLEQYYRESRLHHLSTWKSDLKSEMQAWADKKTSSQNAKQTRPPGSRRYILHVDFDCFFAAVSLKKRPDLKDKPVVVAHGNGTGSEIASCNYVARGYGVKNGMWMKKALDLCPTLQILSYDFPAYEEASRAFYEIVIATGGIVQSVSIDEALVDVSTLCFSAAASDGKTRSEGTVDREQTTASSIGQKVRDDIKAKTGFDVSVGIGGNILQAKLALRKAKPAGLYHLMPEDVLGFIGGLEVQNLPGVAWSTGGKLEELGIKLIKDVRETSKERLMNTLGPKTGEKLWEYARGIDRKEVGDIELRKSVSAEVNWGVRFENQQQVDEFFENLCGEVQRRLLKEGVRGKQLTLKIMRRAATAPLDPPKHLGHGKCDTFSKAIQLGVATNSKEIMLKEILSLLKSFGFSPGELRGIGIQMTKLESAKSGIHALGDGSQRVLQFKPNQERLVQAKITRKRDDITDDPIEDAVTPKKQKLSPERVLFGAPELNQNTPSKKPLNTMGTQFLLPTQVDSQVLRELPSDIRSKLLAASKKGKSKIKTPPPQRDDGLPAVLTALPAQSQIDPGTFNALPPDMQQEIMAFYKLTPGFGKTQQPSVNNAPPKPIKIPSIFAPKDSVVKGKTAKAATLTQHNFITNHFRKTTPDIMSENSDKSNAPVKRGRGRPRKGEEVAKKAVTKPLINPDLVGIDPEYLAALPPEFQNQVILGNRVHRIHDKNVKEKEEKDAKEKARVRRPKEYLHLPQRQPRPSFTKEKLSTLPKLRRAVSQWVDEFRDDGPYPEDTEALGKYLTRVVNEEHDMSKSLACFKWLKWVIEEELDEKQDAVERWNSALDTVGVMVQEAVKQRGLGRMPL</sequence>
<dbReference type="FunFam" id="3.30.1490.100:FF:000001">
    <property type="entry name" value="DNA repair protein REV1"/>
    <property type="match status" value="1"/>
</dbReference>
<evidence type="ECO:0000256" key="13">
    <source>
        <dbReference type="ARBA" id="ARBA00058985"/>
    </source>
</evidence>
<dbReference type="Gene3D" id="3.40.1170.60">
    <property type="match status" value="1"/>
</dbReference>
<evidence type="ECO:0000259" key="18">
    <source>
        <dbReference type="PROSITE" id="PS50173"/>
    </source>
</evidence>
<comment type="cofactor">
    <cofactor evidence="15">
        <name>Mg(2+)</name>
        <dbReference type="ChEBI" id="CHEBI:18420"/>
    </cofactor>
    <text evidence="15">Binds 2 magnesium ions.</text>
</comment>
<dbReference type="InterPro" id="IPR043128">
    <property type="entry name" value="Rev_trsase/Diguanyl_cyclase"/>
</dbReference>
<reference evidence="19" key="1">
    <citation type="journal article" date="2020" name="Stud. Mycol.">
        <title>101 Dothideomycetes genomes: a test case for predicting lifestyles and emergence of pathogens.</title>
        <authorList>
            <person name="Haridas S."/>
            <person name="Albert R."/>
            <person name="Binder M."/>
            <person name="Bloem J."/>
            <person name="Labutti K."/>
            <person name="Salamov A."/>
            <person name="Andreopoulos B."/>
            <person name="Baker S."/>
            <person name="Barry K."/>
            <person name="Bills G."/>
            <person name="Bluhm B."/>
            <person name="Cannon C."/>
            <person name="Castanera R."/>
            <person name="Culley D."/>
            <person name="Daum C."/>
            <person name="Ezra D."/>
            <person name="Gonzalez J."/>
            <person name="Henrissat B."/>
            <person name="Kuo A."/>
            <person name="Liang C."/>
            <person name="Lipzen A."/>
            <person name="Lutzoni F."/>
            <person name="Magnuson J."/>
            <person name="Mondo S."/>
            <person name="Nolan M."/>
            <person name="Ohm R."/>
            <person name="Pangilinan J."/>
            <person name="Park H.-J."/>
            <person name="Ramirez L."/>
            <person name="Alfaro M."/>
            <person name="Sun H."/>
            <person name="Tritt A."/>
            <person name="Yoshinaga Y."/>
            <person name="Zwiers L.-H."/>
            <person name="Turgeon B."/>
            <person name="Goodwin S."/>
            <person name="Spatafora J."/>
            <person name="Crous P."/>
            <person name="Grigoriev I."/>
        </authorList>
    </citation>
    <scope>NUCLEOTIDE SEQUENCE</scope>
    <source>
        <strain evidence="19">CBS 115976</strain>
    </source>
</reference>
<dbReference type="FunFam" id="3.30.70.270:FF:000040">
    <property type="entry name" value="DNA repair protein REV1"/>
    <property type="match status" value="1"/>
</dbReference>
<keyword evidence="6" id="KW-0548">Nucleotidyltransferase</keyword>
<dbReference type="Pfam" id="PF00817">
    <property type="entry name" value="IMS"/>
    <property type="match status" value="1"/>
</dbReference>
<dbReference type="InterPro" id="IPR036420">
    <property type="entry name" value="BRCT_dom_sf"/>
</dbReference>
<dbReference type="PROSITE" id="PS50173">
    <property type="entry name" value="UMUC"/>
    <property type="match status" value="1"/>
</dbReference>
<name>A0A6A6UHI7_9PEZI</name>
<feature type="region of interest" description="Disordered" evidence="16">
    <location>
        <begin position="224"/>
        <end position="256"/>
    </location>
</feature>
<keyword evidence="20" id="KW-1185">Reference proteome</keyword>
<dbReference type="Gene3D" id="3.40.50.10190">
    <property type="entry name" value="BRCT domain"/>
    <property type="match status" value="1"/>
</dbReference>
<dbReference type="InterPro" id="IPR043502">
    <property type="entry name" value="DNA/RNA_pol_sf"/>
</dbReference>
<dbReference type="InterPro" id="IPR001357">
    <property type="entry name" value="BRCT_dom"/>
</dbReference>
<dbReference type="GO" id="GO:0070987">
    <property type="term" value="P:error-free translesion synthesis"/>
    <property type="evidence" value="ECO:0007669"/>
    <property type="project" value="TreeGrafter"/>
</dbReference>
<dbReference type="InterPro" id="IPR017961">
    <property type="entry name" value="DNA_pol_Y-fam_little_finger"/>
</dbReference>
<dbReference type="Gene3D" id="6.10.250.1630">
    <property type="match status" value="2"/>
</dbReference>
<dbReference type="Proteomes" id="UP000799302">
    <property type="component" value="Unassembled WGS sequence"/>
</dbReference>
<evidence type="ECO:0000256" key="16">
    <source>
        <dbReference type="SAM" id="MobiDB-lite"/>
    </source>
</evidence>
<evidence type="ECO:0000259" key="17">
    <source>
        <dbReference type="PROSITE" id="PS50172"/>
    </source>
</evidence>
<evidence type="ECO:0000256" key="15">
    <source>
        <dbReference type="PIRSR" id="PIRSR036573-2"/>
    </source>
</evidence>
<keyword evidence="10" id="KW-0238">DNA-binding</keyword>
<dbReference type="SUPFAM" id="SSF56672">
    <property type="entry name" value="DNA/RNA polymerases"/>
    <property type="match status" value="1"/>
</dbReference>
<dbReference type="Gene3D" id="6.10.250.1490">
    <property type="match status" value="1"/>
</dbReference>
<dbReference type="CDD" id="cd17719">
    <property type="entry name" value="BRCT_Rev1"/>
    <property type="match status" value="1"/>
</dbReference>
<keyword evidence="5" id="KW-0808">Transferase</keyword>
<keyword evidence="8" id="KW-0227">DNA damage</keyword>
<dbReference type="Pfam" id="PF16727">
    <property type="entry name" value="REV1_C"/>
    <property type="match status" value="1"/>
</dbReference>
<accession>A0A6A6UHI7</accession>
<feature type="region of interest" description="Disordered" evidence="16">
    <location>
        <begin position="1"/>
        <end position="30"/>
    </location>
</feature>
<gene>
    <name evidence="19" type="ORF">BT63DRAFT_468707</name>
</gene>
<organism evidence="19 20">
    <name type="scientific">Microthyrium microscopicum</name>
    <dbReference type="NCBI Taxonomy" id="703497"/>
    <lineage>
        <taxon>Eukaryota</taxon>
        <taxon>Fungi</taxon>
        <taxon>Dikarya</taxon>
        <taxon>Ascomycota</taxon>
        <taxon>Pezizomycotina</taxon>
        <taxon>Dothideomycetes</taxon>
        <taxon>Dothideomycetes incertae sedis</taxon>
        <taxon>Microthyriales</taxon>
        <taxon>Microthyriaceae</taxon>
        <taxon>Microthyrium</taxon>
    </lineage>
</organism>
<dbReference type="AlphaFoldDB" id="A0A6A6UHI7"/>
<dbReference type="GO" id="GO:0042276">
    <property type="term" value="P:error-prone translesion synthesis"/>
    <property type="evidence" value="ECO:0007669"/>
    <property type="project" value="InterPro"/>
</dbReference>
<dbReference type="FunFam" id="3.40.50.10190:FF:000011">
    <property type="entry name" value="DNA repair protein REV1"/>
    <property type="match status" value="1"/>
</dbReference>
<dbReference type="PANTHER" id="PTHR45990">
    <property type="entry name" value="DNA REPAIR PROTEIN REV1"/>
    <property type="match status" value="1"/>
</dbReference>
<protein>
    <recommendedName>
        <fullName evidence="3">DNA repair protein REV1</fullName>
    </recommendedName>
    <alternativeName>
        <fullName evidence="14">Reversionless protein 1</fullName>
    </alternativeName>
</protein>
<keyword evidence="7 15" id="KW-0479">Metal-binding</keyword>
<dbReference type="SUPFAM" id="SSF100879">
    <property type="entry name" value="Lesion bypass DNA polymerase (Y-family), little finger domain"/>
    <property type="match status" value="1"/>
</dbReference>
<dbReference type="OrthoDB" id="427711at2759"/>
<dbReference type="GO" id="GO:0046872">
    <property type="term" value="F:metal ion binding"/>
    <property type="evidence" value="ECO:0007669"/>
    <property type="project" value="UniProtKB-KW"/>
</dbReference>
<dbReference type="InterPro" id="IPR025527">
    <property type="entry name" value="HUWE1/Rev1_UBM"/>
</dbReference>
<dbReference type="InterPro" id="IPR001126">
    <property type="entry name" value="UmuC"/>
</dbReference>
<feature type="domain" description="UmuC" evidence="18">
    <location>
        <begin position="403"/>
        <end position="601"/>
    </location>
</feature>
<evidence type="ECO:0000256" key="6">
    <source>
        <dbReference type="ARBA" id="ARBA00022695"/>
    </source>
</evidence>
<dbReference type="PROSITE" id="PS50172">
    <property type="entry name" value="BRCT"/>
    <property type="match status" value="1"/>
</dbReference>
<dbReference type="EMBL" id="MU004233">
    <property type="protein sequence ID" value="KAF2670907.1"/>
    <property type="molecule type" value="Genomic_DNA"/>
</dbReference>
<evidence type="ECO:0000313" key="20">
    <source>
        <dbReference type="Proteomes" id="UP000799302"/>
    </source>
</evidence>
<feature type="compositionally biased region" description="Polar residues" evidence="16">
    <location>
        <begin position="233"/>
        <end position="242"/>
    </location>
</feature>
<keyword evidence="9 15" id="KW-0460">Magnesium</keyword>
<evidence type="ECO:0000256" key="7">
    <source>
        <dbReference type="ARBA" id="ARBA00022723"/>
    </source>
</evidence>
<feature type="binding site" evidence="15">
    <location>
        <position position="407"/>
    </location>
    <ligand>
        <name>Mg(2+)</name>
        <dbReference type="ChEBI" id="CHEBI:18420"/>
        <label>1</label>
    </ligand>
</feature>
<evidence type="ECO:0000256" key="11">
    <source>
        <dbReference type="ARBA" id="ARBA00023204"/>
    </source>
</evidence>
<dbReference type="Gene3D" id="1.20.58.1280">
    <property type="entry name" value="DNA repair protein Rev1, C-terminal domain"/>
    <property type="match status" value="1"/>
</dbReference>
<dbReference type="Gene3D" id="1.10.150.20">
    <property type="entry name" value="5' to 3' exonuclease, C-terminal subdomain"/>
    <property type="match status" value="1"/>
</dbReference>
<feature type="compositionally biased region" description="Polar residues" evidence="16">
    <location>
        <begin position="1"/>
        <end position="11"/>
    </location>
</feature>
<comment type="function">
    <text evidence="13">Deoxycytidyl transferase involved in DNA repair. Transfers a dCMP residue from dCTP to the 3'-end of a DNA primer in a template-dependent reaction. May assist in the first step in the bypass of abasic lesions by the insertion of a nucleotide opposite the lesion. Required for normal induction of mutations by physical and chemical agents. Involved in mitochondrial DNA mutagenesis.</text>
</comment>
<evidence type="ECO:0000256" key="1">
    <source>
        <dbReference type="ARBA" id="ARBA00004123"/>
    </source>
</evidence>
<dbReference type="GO" id="GO:0003887">
    <property type="term" value="F:DNA-directed DNA polymerase activity"/>
    <property type="evidence" value="ECO:0007669"/>
    <property type="project" value="InterPro"/>
</dbReference>
<dbReference type="InterPro" id="IPR038401">
    <property type="entry name" value="Rev1_C_sf"/>
</dbReference>
<dbReference type="GO" id="GO:0003684">
    <property type="term" value="F:damaged DNA binding"/>
    <property type="evidence" value="ECO:0007669"/>
    <property type="project" value="UniProtKB-UniRule"/>
</dbReference>
<evidence type="ECO:0000256" key="10">
    <source>
        <dbReference type="ARBA" id="ARBA00023125"/>
    </source>
</evidence>
<keyword evidence="12" id="KW-0539">Nucleus</keyword>
<keyword evidence="11" id="KW-0234">DNA repair</keyword>
<evidence type="ECO:0000256" key="9">
    <source>
        <dbReference type="ARBA" id="ARBA00022842"/>
    </source>
</evidence>
<feature type="domain" description="BRCT" evidence="17">
    <location>
        <begin position="60"/>
        <end position="148"/>
    </location>
</feature>
<evidence type="ECO:0000313" key="19">
    <source>
        <dbReference type="EMBL" id="KAF2670907.1"/>
    </source>
</evidence>
<dbReference type="GO" id="GO:0005634">
    <property type="term" value="C:nucleus"/>
    <property type="evidence" value="ECO:0007669"/>
    <property type="project" value="UniProtKB-SubCell"/>
</dbReference>
<dbReference type="Pfam" id="PF11799">
    <property type="entry name" value="IMS_C"/>
    <property type="match status" value="1"/>
</dbReference>
<comment type="subcellular location">
    <subcellularLocation>
        <location evidence="1">Nucleus</location>
    </subcellularLocation>
</comment>
<dbReference type="Pfam" id="PF14377">
    <property type="entry name" value="UBM"/>
    <property type="match status" value="3"/>
</dbReference>
<dbReference type="Gene3D" id="3.30.1490.100">
    <property type="entry name" value="DNA polymerase, Y-family, little finger domain"/>
    <property type="match status" value="1"/>
</dbReference>
<dbReference type="GO" id="GO:0006281">
    <property type="term" value="P:DNA repair"/>
    <property type="evidence" value="ECO:0007669"/>
    <property type="project" value="UniProtKB-KW"/>
</dbReference>
<feature type="binding site" evidence="15">
    <location>
        <position position="502"/>
    </location>
    <ligand>
        <name>Mg(2+)</name>
        <dbReference type="ChEBI" id="CHEBI:18420"/>
        <label>1</label>
    </ligand>
</feature>
<keyword evidence="4" id="KW-0237">DNA synthesis</keyword>
<evidence type="ECO:0000256" key="12">
    <source>
        <dbReference type="ARBA" id="ARBA00023242"/>
    </source>
</evidence>
<evidence type="ECO:0000256" key="14">
    <source>
        <dbReference type="ARBA" id="ARBA00081902"/>
    </source>
</evidence>
<evidence type="ECO:0000256" key="4">
    <source>
        <dbReference type="ARBA" id="ARBA00022634"/>
    </source>
</evidence>
<feature type="region of interest" description="Disordered" evidence="16">
    <location>
        <begin position="280"/>
        <end position="327"/>
    </location>
</feature>
<dbReference type="Gene3D" id="3.30.70.270">
    <property type="match status" value="1"/>
</dbReference>
<dbReference type="Pfam" id="PF16589">
    <property type="entry name" value="BRCT_2"/>
    <property type="match status" value="1"/>
</dbReference>
<dbReference type="SMART" id="SM00292">
    <property type="entry name" value="BRCT"/>
    <property type="match status" value="1"/>
</dbReference>
<dbReference type="CDD" id="cd01701">
    <property type="entry name" value="PolY_Rev1"/>
    <property type="match status" value="1"/>
</dbReference>
<dbReference type="InterPro" id="IPR031991">
    <property type="entry name" value="Rev1_C"/>
</dbReference>
<evidence type="ECO:0000256" key="5">
    <source>
        <dbReference type="ARBA" id="ARBA00022679"/>
    </source>
</evidence>
<dbReference type="Pfam" id="PF21999">
    <property type="entry name" value="IMS_HHH_1"/>
    <property type="match status" value="1"/>
</dbReference>
<feature type="region of interest" description="Disordered" evidence="16">
    <location>
        <begin position="993"/>
        <end position="1021"/>
    </location>
</feature>
<dbReference type="GO" id="GO:0017125">
    <property type="term" value="F:deoxycytidyl transferase activity"/>
    <property type="evidence" value="ECO:0007669"/>
    <property type="project" value="TreeGrafter"/>
</dbReference>
<dbReference type="SUPFAM" id="SSF52113">
    <property type="entry name" value="BRCT domain"/>
    <property type="match status" value="1"/>
</dbReference>